<dbReference type="PANTHER" id="PTHR43737">
    <property type="entry name" value="BLL7424 PROTEIN"/>
    <property type="match status" value="1"/>
</dbReference>
<proteinExistence type="predicted"/>
<dbReference type="AlphaFoldDB" id="A0A382KHJ4"/>
<dbReference type="EMBL" id="UINC01080188">
    <property type="protein sequence ID" value="SVC22893.1"/>
    <property type="molecule type" value="Genomic_DNA"/>
</dbReference>
<reference evidence="1" key="1">
    <citation type="submission" date="2018-05" db="EMBL/GenBank/DDBJ databases">
        <authorList>
            <person name="Lanie J.A."/>
            <person name="Ng W.-L."/>
            <person name="Kazmierczak K.M."/>
            <person name="Andrzejewski T.M."/>
            <person name="Davidsen T.M."/>
            <person name="Wayne K.J."/>
            <person name="Tettelin H."/>
            <person name="Glass J.I."/>
            <person name="Rusch D."/>
            <person name="Podicherti R."/>
            <person name="Tsui H.-C.T."/>
            <person name="Winkler M.E."/>
        </authorList>
    </citation>
    <scope>NUCLEOTIDE SEQUENCE</scope>
</reference>
<dbReference type="PANTHER" id="PTHR43737:SF1">
    <property type="entry name" value="DUF1501 DOMAIN-CONTAINING PROTEIN"/>
    <property type="match status" value="1"/>
</dbReference>
<name>A0A382KHJ4_9ZZZZ</name>
<organism evidence="1">
    <name type="scientific">marine metagenome</name>
    <dbReference type="NCBI Taxonomy" id="408172"/>
    <lineage>
        <taxon>unclassified sequences</taxon>
        <taxon>metagenomes</taxon>
        <taxon>ecological metagenomes</taxon>
    </lineage>
</organism>
<sequence>MLKQASLGFGSIALTAMLQEQAWAENPLSPKRSHFRPRAKRVIFLFMKGGPSHLDTFDYKPLLQRDHGKPLPFDKPRVTFADTGNLLASPWEFKRHGQCGHHVSELFPHVARHVDDICFLQGCHGTNPAHGGALLKLHTGASNFLRPSMGSWVAYGLGSENANLPGFITICPTLAHGGVLNWGSAFLPAPYQGMPIGNASMSSKEAKVGHIRNPKWTPPQQREQLDFLEQINRGHLDGNPEAEILEDRINSFELAYRMQTAMPEVQDISRETEATRKLYGLDDPVTEDFGR</sequence>
<evidence type="ECO:0008006" key="2">
    <source>
        <dbReference type="Google" id="ProtNLM"/>
    </source>
</evidence>
<dbReference type="InterPro" id="IPR010869">
    <property type="entry name" value="DUF1501"/>
</dbReference>
<evidence type="ECO:0000313" key="1">
    <source>
        <dbReference type="EMBL" id="SVC22893.1"/>
    </source>
</evidence>
<gene>
    <name evidence="1" type="ORF">METZ01_LOCUS275747</name>
</gene>
<feature type="non-terminal residue" evidence="1">
    <location>
        <position position="291"/>
    </location>
</feature>
<accession>A0A382KHJ4</accession>
<dbReference type="Pfam" id="PF07394">
    <property type="entry name" value="DUF1501"/>
    <property type="match status" value="1"/>
</dbReference>
<protein>
    <recommendedName>
        <fullName evidence="2">DUF1501 domain-containing protein</fullName>
    </recommendedName>
</protein>